<dbReference type="OrthoDB" id="161933at2"/>
<dbReference type="Proteomes" id="UP000290365">
    <property type="component" value="Chromosome"/>
</dbReference>
<dbReference type="SUPFAM" id="SSF109854">
    <property type="entry name" value="DinB/YfiT-like putative metalloenzymes"/>
    <property type="match status" value="1"/>
</dbReference>
<reference evidence="1 2" key="1">
    <citation type="submission" date="2019-01" db="EMBL/GenBank/DDBJ databases">
        <title>Ktedonosporobacter rubrisoli SCAWS-G2.</title>
        <authorList>
            <person name="Huang Y."/>
            <person name="Yan B."/>
        </authorList>
    </citation>
    <scope>NUCLEOTIDE SEQUENCE [LARGE SCALE GENOMIC DNA]</scope>
    <source>
        <strain evidence="1 2">SCAWS-G2</strain>
    </source>
</reference>
<sequence>MSQEDRRYSRQDLLTAIEMGWRQYLPHLAQLSPEEQDNYAREQGFERVQDVLVHIFSWWERSTQRTYRLLGGLEVPRTDDIDAFNANAVAQYKQWSREDVEAKFTMDLEAFERFLSNLPEMALDNERIHLWLRLDAIDHYEEHRPPNAPSLRAADSDT</sequence>
<keyword evidence="2" id="KW-1185">Reference proteome</keyword>
<organism evidence="1 2">
    <name type="scientific">Ktedonosporobacter rubrisoli</name>
    <dbReference type="NCBI Taxonomy" id="2509675"/>
    <lineage>
        <taxon>Bacteria</taxon>
        <taxon>Bacillati</taxon>
        <taxon>Chloroflexota</taxon>
        <taxon>Ktedonobacteria</taxon>
        <taxon>Ktedonobacterales</taxon>
        <taxon>Ktedonosporobacteraceae</taxon>
        <taxon>Ktedonosporobacter</taxon>
    </lineage>
</organism>
<gene>
    <name evidence="1" type="ORF">EPA93_04205</name>
</gene>
<dbReference type="EMBL" id="CP035758">
    <property type="protein sequence ID" value="QBD75239.1"/>
    <property type="molecule type" value="Genomic_DNA"/>
</dbReference>
<dbReference type="KEGG" id="kbs:EPA93_04205"/>
<accession>A0A4P6JJG5</accession>
<dbReference type="Gene3D" id="1.20.120.450">
    <property type="entry name" value="dinb family like domain"/>
    <property type="match status" value="1"/>
</dbReference>
<dbReference type="RefSeq" id="WP_129885838.1">
    <property type="nucleotide sequence ID" value="NZ_CP035758.1"/>
</dbReference>
<dbReference type="InterPro" id="IPR012550">
    <property type="entry name" value="DUF1706"/>
</dbReference>
<dbReference type="Pfam" id="PF08020">
    <property type="entry name" value="DUF1706"/>
    <property type="match status" value="1"/>
</dbReference>
<evidence type="ECO:0000313" key="2">
    <source>
        <dbReference type="Proteomes" id="UP000290365"/>
    </source>
</evidence>
<protein>
    <submittedName>
        <fullName evidence="1">ClbS/DfsB family four-helix bundle protein</fullName>
    </submittedName>
</protein>
<name>A0A4P6JJG5_KTERU</name>
<evidence type="ECO:0000313" key="1">
    <source>
        <dbReference type="EMBL" id="QBD75239.1"/>
    </source>
</evidence>
<proteinExistence type="predicted"/>
<dbReference type="AlphaFoldDB" id="A0A4P6JJG5"/>
<dbReference type="InterPro" id="IPR034660">
    <property type="entry name" value="DinB/YfiT-like"/>
</dbReference>